<dbReference type="AlphaFoldDB" id="A0A915JQ07"/>
<evidence type="ECO:0000313" key="2">
    <source>
        <dbReference type="WBParaSite" id="nRc.2.0.1.t28295-RA"/>
    </source>
</evidence>
<protein>
    <submittedName>
        <fullName evidence="2">Uncharacterized protein</fullName>
    </submittedName>
</protein>
<accession>A0A915JQ07</accession>
<keyword evidence="1" id="KW-1185">Reference proteome</keyword>
<sequence length="170" mass="19377">MLKIFHKICGYPDILSHADIRQASLLSGNDKDVILDREAILNFEQPSNVKQISDEQFLRNAVHSFNEWQAIVQGLEWLNAVTCQPFGRQMIKTENFFSGSICYNLTQSNDNHENICDSKKNLLEKVLGSPKIAKCYRNYENLVMSIIYPIVLFASWVRPGRVPDATVIDG</sequence>
<proteinExistence type="predicted"/>
<evidence type="ECO:0000313" key="1">
    <source>
        <dbReference type="Proteomes" id="UP000887565"/>
    </source>
</evidence>
<reference evidence="2" key="1">
    <citation type="submission" date="2022-11" db="UniProtKB">
        <authorList>
            <consortium name="WormBaseParasite"/>
        </authorList>
    </citation>
    <scope>IDENTIFICATION</scope>
</reference>
<name>A0A915JQ07_ROMCU</name>
<dbReference type="WBParaSite" id="nRc.2.0.1.t28295-RA">
    <property type="protein sequence ID" value="nRc.2.0.1.t28295-RA"/>
    <property type="gene ID" value="nRc.2.0.1.g28295"/>
</dbReference>
<dbReference type="Proteomes" id="UP000887565">
    <property type="component" value="Unplaced"/>
</dbReference>
<organism evidence="1 2">
    <name type="scientific">Romanomermis culicivorax</name>
    <name type="common">Nematode worm</name>
    <dbReference type="NCBI Taxonomy" id="13658"/>
    <lineage>
        <taxon>Eukaryota</taxon>
        <taxon>Metazoa</taxon>
        <taxon>Ecdysozoa</taxon>
        <taxon>Nematoda</taxon>
        <taxon>Enoplea</taxon>
        <taxon>Dorylaimia</taxon>
        <taxon>Mermithida</taxon>
        <taxon>Mermithoidea</taxon>
        <taxon>Mermithidae</taxon>
        <taxon>Romanomermis</taxon>
    </lineage>
</organism>